<sequence length="832" mass="85492">MAVGDLNIALVLKLVDKATGPAQAATTALRRIGRVSEETGRRGVVWTNEQIAANRARQGALMGEAFGVAALAGSLAAALRPAISFERSMAGVGAVARANDDELDRLTATARELGATTPWAASEAAEGMRFLAMAGFDTTQTIAAMPGMLNLASAGAIDLGRAADIASNVLSGFGLDAAQMTRLGDVLTNTFTSSNTDLAMLGETMKYVAPNAAALGVSLEQTAAMAGKLGDAGIQGSQAGTALRAMMLRLAALPKPAAEALDQLGVATMDATGNLRDMPTILAEVHTALQDLGTGSQAALINDIFGMEAASAATILLGEAGSGALQTYAEALTETGSAARVAAELNESTAGALKRLGSITESLAITMGTVLLPQIVSLLDRVIPVIGALERWAGAHPDLITLAFRLTAGLLALKLASIGLRFGLFALLGPVLQILRAGSGLLILLPRMAGALTALLNPLRLLKGAFIALRVALLATGIGALLAGIAMAGVWITNNWSGLGTFFANLWQSFRDGLGPAGPMIDRLVAGARKIGTWISGLTGPLEASAGQWQSWGQAAGTGLAGFVTMLGEIGGKIAGIFDPLMDKLRAVTDAFRVSLLDGVFRLIAEFNPFTLAVEGAQVLLSELGRVLGLPGEIIAAFGAIDLAETGHRMIRTLWDGANAVLGPMVAAIGAKLSGLVPGWMKSAWGWVSGDDGDATPRVAGGRDRGGPVRAGIPYLVGERAPEIFVPGTAGQILPARTLRAAMMAATLAAPATLPAAAAIAESAPARPLIDRRPALAAPTPAPPVIRHGDTITISITAAPGMDEATLARRIREELERREDARRADLHDGVDY</sequence>
<name>A0A547PW98_9RHOB</name>
<accession>A0A547PW98</accession>
<comment type="caution">
    <text evidence="4">The sequence shown here is derived from an EMBL/GenBank/DDBJ whole genome shotgun (WGS) entry which is preliminary data.</text>
</comment>
<keyword evidence="2" id="KW-0812">Transmembrane</keyword>
<keyword evidence="2" id="KW-0472">Membrane</keyword>
<proteinExistence type="predicted"/>
<dbReference type="Proteomes" id="UP000318590">
    <property type="component" value="Unassembled WGS sequence"/>
</dbReference>
<evidence type="ECO:0000259" key="3">
    <source>
        <dbReference type="Pfam" id="PF10145"/>
    </source>
</evidence>
<dbReference type="Pfam" id="PF10145">
    <property type="entry name" value="PhageMin_Tail"/>
    <property type="match status" value="1"/>
</dbReference>
<gene>
    <name evidence="4" type="ORF">FEV53_12155</name>
</gene>
<evidence type="ECO:0000313" key="5">
    <source>
        <dbReference type="Proteomes" id="UP000318590"/>
    </source>
</evidence>
<protein>
    <submittedName>
        <fullName evidence="4">Phage tail tape measure protein</fullName>
    </submittedName>
</protein>
<organism evidence="4 5">
    <name type="scientific">Palleronia caenipelagi</name>
    <dbReference type="NCBI Taxonomy" id="2489174"/>
    <lineage>
        <taxon>Bacteria</taxon>
        <taxon>Pseudomonadati</taxon>
        <taxon>Pseudomonadota</taxon>
        <taxon>Alphaproteobacteria</taxon>
        <taxon>Rhodobacterales</taxon>
        <taxon>Roseobacteraceae</taxon>
        <taxon>Palleronia</taxon>
    </lineage>
</organism>
<dbReference type="NCBIfam" id="TIGR01760">
    <property type="entry name" value="tape_meas_TP901"/>
    <property type="match status" value="1"/>
</dbReference>
<keyword evidence="5" id="KW-1185">Reference proteome</keyword>
<keyword evidence="2" id="KW-1133">Transmembrane helix</keyword>
<dbReference type="RefSeq" id="WP_142835075.1">
    <property type="nucleotide sequence ID" value="NZ_VFSV01000020.1"/>
</dbReference>
<dbReference type="PANTHER" id="PTHR37813">
    <property type="entry name" value="FELS-2 PROPHAGE PROTEIN"/>
    <property type="match status" value="1"/>
</dbReference>
<dbReference type="PANTHER" id="PTHR37813:SF1">
    <property type="entry name" value="FELS-2 PROPHAGE PROTEIN"/>
    <property type="match status" value="1"/>
</dbReference>
<dbReference type="AlphaFoldDB" id="A0A547PW98"/>
<evidence type="ECO:0000313" key="4">
    <source>
        <dbReference type="EMBL" id="TRD18402.1"/>
    </source>
</evidence>
<evidence type="ECO:0000256" key="2">
    <source>
        <dbReference type="SAM" id="Phobius"/>
    </source>
</evidence>
<reference evidence="4 5" key="1">
    <citation type="submission" date="2019-06" db="EMBL/GenBank/DDBJ databases">
        <title>Paenimaribius caenipelagi gen. nov., sp. nov., isolated from a tidal flat.</title>
        <authorList>
            <person name="Yoon J.-H."/>
        </authorList>
    </citation>
    <scope>NUCLEOTIDE SEQUENCE [LARGE SCALE GENOMIC DNA]</scope>
    <source>
        <strain evidence="4 5">JBTF-M29</strain>
    </source>
</reference>
<dbReference type="OrthoDB" id="5461326at2"/>
<feature type="transmembrane region" description="Helical" evidence="2">
    <location>
        <begin position="434"/>
        <end position="455"/>
    </location>
</feature>
<evidence type="ECO:0000256" key="1">
    <source>
        <dbReference type="ARBA" id="ARBA00022612"/>
    </source>
</evidence>
<dbReference type="InterPro" id="IPR010090">
    <property type="entry name" value="Phage_tape_meas"/>
</dbReference>
<dbReference type="EMBL" id="VFSV01000020">
    <property type="protein sequence ID" value="TRD18402.1"/>
    <property type="molecule type" value="Genomic_DNA"/>
</dbReference>
<feature type="transmembrane region" description="Helical" evidence="2">
    <location>
        <begin position="467"/>
        <end position="492"/>
    </location>
</feature>
<feature type="domain" description="Phage tail tape measure protein" evidence="3">
    <location>
        <begin position="108"/>
        <end position="306"/>
    </location>
</feature>
<keyword evidence="1" id="KW-1188">Viral release from host cell</keyword>